<dbReference type="EMBL" id="CP045143">
    <property type="protein sequence ID" value="QFR24168.1"/>
    <property type="molecule type" value="Genomic_DNA"/>
</dbReference>
<keyword evidence="1" id="KW-0808">Transferase</keyword>
<dbReference type="PIRSF" id="PIRSF007023">
    <property type="entry name" value="UDP-Galf_transf"/>
    <property type="match status" value="1"/>
</dbReference>
<feature type="domain" description="Glucosyltransferase 3-like N-terminal" evidence="2">
    <location>
        <begin position="3"/>
        <end position="148"/>
    </location>
</feature>
<dbReference type="AlphaFoldDB" id="A0A5P8M6N7"/>
<proteinExistence type="predicted"/>
<evidence type="ECO:0000259" key="3">
    <source>
        <dbReference type="Pfam" id="PF26337"/>
    </source>
</evidence>
<evidence type="ECO:0008006" key="6">
    <source>
        <dbReference type="Google" id="ProtNLM"/>
    </source>
</evidence>
<name>A0A5P8M6N7_9LACO</name>
<evidence type="ECO:0000313" key="4">
    <source>
        <dbReference type="EMBL" id="QFR24168.1"/>
    </source>
</evidence>
<dbReference type="Pfam" id="PF26334">
    <property type="entry name" value="Gtf3_N"/>
    <property type="match status" value="1"/>
</dbReference>
<reference evidence="4 5" key="1">
    <citation type="submission" date="2019-10" db="EMBL/GenBank/DDBJ databases">
        <title>The completed genome of Lactobacillus harbinensis M1.</title>
        <authorList>
            <person name="Zheng Y."/>
        </authorList>
    </citation>
    <scope>NUCLEOTIDE SEQUENCE [LARGE SCALE GENOMIC DNA]</scope>
    <source>
        <strain evidence="4 5">M1</strain>
    </source>
</reference>
<organism evidence="4 5">
    <name type="scientific">Schleiferilactobacillus harbinensis</name>
    <dbReference type="NCBI Taxonomy" id="304207"/>
    <lineage>
        <taxon>Bacteria</taxon>
        <taxon>Bacillati</taxon>
        <taxon>Bacillota</taxon>
        <taxon>Bacilli</taxon>
        <taxon>Lactobacillales</taxon>
        <taxon>Lactobacillaceae</taxon>
        <taxon>Schleiferilactobacillus</taxon>
    </lineage>
</organism>
<accession>A0A5P8M6N7</accession>
<gene>
    <name evidence="4" type="ORF">D1010_12675</name>
</gene>
<dbReference type="InterPro" id="IPR058592">
    <property type="entry name" value="Gtf3_C"/>
</dbReference>
<dbReference type="InterPro" id="IPR058591">
    <property type="entry name" value="Gtf3_N"/>
</dbReference>
<protein>
    <recommendedName>
        <fullName evidence="6">Beta-1,6-galactofuranosyltransferase</fullName>
    </recommendedName>
</protein>
<dbReference type="RefSeq" id="WP_152261161.1">
    <property type="nucleotide sequence ID" value="NZ_CP045143.1"/>
</dbReference>
<feature type="domain" description="Glucosyltransferase 3-like C-terminal" evidence="3">
    <location>
        <begin position="169"/>
        <end position="329"/>
    </location>
</feature>
<dbReference type="Proteomes" id="UP000326779">
    <property type="component" value="Chromosome"/>
</dbReference>
<dbReference type="Pfam" id="PF26337">
    <property type="entry name" value="Gtf3_C"/>
    <property type="match status" value="1"/>
</dbReference>
<dbReference type="KEGG" id="lhb:D1010_12675"/>
<evidence type="ECO:0000259" key="2">
    <source>
        <dbReference type="Pfam" id="PF26334"/>
    </source>
</evidence>
<dbReference type="Gene3D" id="3.40.50.2000">
    <property type="entry name" value="Glycogen Phosphorylase B"/>
    <property type="match status" value="2"/>
</dbReference>
<evidence type="ECO:0000313" key="5">
    <source>
        <dbReference type="Proteomes" id="UP000326779"/>
    </source>
</evidence>
<evidence type="ECO:0000256" key="1">
    <source>
        <dbReference type="ARBA" id="ARBA00022679"/>
    </source>
</evidence>
<sequence>MTHWLTHMVEVATLDATSASKDDVAAIGRQVGYEWLNIYRYNGDYESDQAVDSRIDGITAAVAAGDFLVYQYPSLNGPRFETRFIDRMKMRGANVVLFVHDVEILRGSNVADGFDEYNYLNKADALIVHNPVMAKVLHDRGVTVPMIPLYLFDALDDFPLSDNAPSRQLVFAGNLAKSNYLADWAYRSITVFGAAGGSLWEKLTANPQVDFRGALYREQLNAAIGGDGIGLVWDVNTPEGNYADYARFNNPYKLSFYLGHGMPVIIPQEAAAAKFVTANKLGFALSSLADIDPLLADLADADLAAVTANARHIAALLRVGYFTKRALLRAEQTVKFGPLKLPE</sequence>